<evidence type="ECO:0000313" key="2">
    <source>
        <dbReference type="WBParaSite" id="JU765_v2.g5005.t1"/>
    </source>
</evidence>
<organism evidence="1 2">
    <name type="scientific">Panagrolaimus sp. JU765</name>
    <dbReference type="NCBI Taxonomy" id="591449"/>
    <lineage>
        <taxon>Eukaryota</taxon>
        <taxon>Metazoa</taxon>
        <taxon>Ecdysozoa</taxon>
        <taxon>Nematoda</taxon>
        <taxon>Chromadorea</taxon>
        <taxon>Rhabditida</taxon>
        <taxon>Tylenchina</taxon>
        <taxon>Panagrolaimomorpha</taxon>
        <taxon>Panagrolaimoidea</taxon>
        <taxon>Panagrolaimidae</taxon>
        <taxon>Panagrolaimus</taxon>
    </lineage>
</organism>
<accession>A0AC34RAN4</accession>
<proteinExistence type="predicted"/>
<sequence>MYMDISIPLWPFFDIFGKTKAIRLIRPREGLFRRPASLDTDDEEIITALRPSRPPPPRFRSLLSESDRLSSNSSNDMINDDVEDEITLSYRRNRDRLLEEANINASNTINQVRESVPETRTTPVRTLDTLQRTQEFLNTLSARLDRINVDEPRTTTNLNVPSTTTLGLQSHSATNLQTQTTPVLPSSRSLRSSLTSVSSLPKNPTTNNRVDRPNIPPRSREATPSS</sequence>
<name>A0AC34RAN4_9BILA</name>
<dbReference type="WBParaSite" id="JU765_v2.g5005.t1">
    <property type="protein sequence ID" value="JU765_v2.g5005.t1"/>
    <property type="gene ID" value="JU765_v2.g5005"/>
</dbReference>
<reference evidence="2" key="1">
    <citation type="submission" date="2022-11" db="UniProtKB">
        <authorList>
            <consortium name="WormBaseParasite"/>
        </authorList>
    </citation>
    <scope>IDENTIFICATION</scope>
</reference>
<dbReference type="Proteomes" id="UP000887576">
    <property type="component" value="Unplaced"/>
</dbReference>
<evidence type="ECO:0000313" key="1">
    <source>
        <dbReference type="Proteomes" id="UP000887576"/>
    </source>
</evidence>
<protein>
    <submittedName>
        <fullName evidence="2">NHR domain-containing protein</fullName>
    </submittedName>
</protein>